<dbReference type="AlphaFoldDB" id="A0A6B1DAE8"/>
<dbReference type="CDD" id="cd00085">
    <property type="entry name" value="HNHc"/>
    <property type="match status" value="1"/>
</dbReference>
<reference evidence="3" key="1">
    <citation type="submission" date="2019-09" db="EMBL/GenBank/DDBJ databases">
        <title>Characterisation of the sponge microbiome using genome-centric metagenomics.</title>
        <authorList>
            <person name="Engelberts J.P."/>
            <person name="Robbins S.J."/>
            <person name="De Goeij J.M."/>
            <person name="Aranda M."/>
            <person name="Bell S.C."/>
            <person name="Webster N.S."/>
        </authorList>
    </citation>
    <scope>NUCLEOTIDE SEQUENCE</scope>
    <source>
        <strain evidence="3">SB0661_bin_32</strain>
    </source>
</reference>
<sequence length="295" mass="33945">MDREEITRKFESLRIWQRGDERAPHKPLLILYAVGRLLQGAQRLLPYSEVDEKLGNLLREFGPKRQNYHTQLPFWRLQNDGVWEIPEAYLISQTSSGDARKSDLDVYKASGGFTEDIARQLQDDHDLALRIAQGILDAHFPPSIHEDILQAVGIELPLAGTGHVKRDSDFLENVLKAYEYRCAVCGFDVRLRHQPVALEAAHIKWKQAGGPDTQTNGLALCVLHQRLFDRGAFTLSKQLQVMVSDEANGSEGFQEWLMRFHGQQLKFPQKQSYYPDEEYVSWHVKEVFQGDFREL</sequence>
<dbReference type="EMBL" id="VXMH01000077">
    <property type="protein sequence ID" value="MYC96352.1"/>
    <property type="molecule type" value="Genomic_DNA"/>
</dbReference>
<dbReference type="InterPro" id="IPR058813">
    <property type="entry name" value="DNA-SBD_ScoMcrA"/>
</dbReference>
<gene>
    <name evidence="3" type="ORF">F4X14_15420</name>
</gene>
<organism evidence="3">
    <name type="scientific">Caldilineaceae bacterium SB0661_bin_32</name>
    <dbReference type="NCBI Taxonomy" id="2605255"/>
    <lineage>
        <taxon>Bacteria</taxon>
        <taxon>Bacillati</taxon>
        <taxon>Chloroflexota</taxon>
        <taxon>Caldilineae</taxon>
        <taxon>Caldilineales</taxon>
        <taxon>Caldilineaceae</taxon>
    </lineage>
</organism>
<evidence type="ECO:0000313" key="3">
    <source>
        <dbReference type="EMBL" id="MYC96352.1"/>
    </source>
</evidence>
<protein>
    <submittedName>
        <fullName evidence="3">Restriction endonuclease</fullName>
    </submittedName>
</protein>
<dbReference type="InterPro" id="IPR003615">
    <property type="entry name" value="HNH_nuc"/>
</dbReference>
<feature type="domain" description="ScoMcrA-like DNA sulfur-binding" evidence="2">
    <location>
        <begin position="4"/>
        <end position="155"/>
    </location>
</feature>
<dbReference type="GO" id="GO:0004519">
    <property type="term" value="F:endonuclease activity"/>
    <property type="evidence" value="ECO:0007669"/>
    <property type="project" value="UniProtKB-KW"/>
</dbReference>
<proteinExistence type="predicted"/>
<accession>A0A6B1DAE8</accession>
<comment type="caution">
    <text evidence="3">The sequence shown here is derived from an EMBL/GenBank/DDBJ whole genome shotgun (WGS) entry which is preliminary data.</text>
</comment>
<dbReference type="Pfam" id="PF26340">
    <property type="entry name" value="DNA-SBD_ScoMcrA"/>
    <property type="match status" value="1"/>
</dbReference>
<evidence type="ECO:0000259" key="1">
    <source>
        <dbReference type="Pfam" id="PF13391"/>
    </source>
</evidence>
<name>A0A6B1DAE8_9CHLR</name>
<evidence type="ECO:0000259" key="2">
    <source>
        <dbReference type="Pfam" id="PF26340"/>
    </source>
</evidence>
<keyword evidence="3" id="KW-0255">Endonuclease</keyword>
<keyword evidence="3" id="KW-0378">Hydrolase</keyword>
<dbReference type="NCBIfam" id="NF045808">
    <property type="entry name" value="PT-DNA_restrict"/>
    <property type="match status" value="1"/>
</dbReference>
<dbReference type="Pfam" id="PF13391">
    <property type="entry name" value="HNH_2"/>
    <property type="match status" value="1"/>
</dbReference>
<feature type="domain" description="HNH nuclease" evidence="1">
    <location>
        <begin position="182"/>
        <end position="235"/>
    </location>
</feature>
<dbReference type="InterPro" id="IPR011396">
    <property type="entry name" value="PT_DNA_restrict"/>
</dbReference>
<dbReference type="PIRSF" id="PIRSF030850">
    <property type="entry name" value="UCP030850"/>
    <property type="match status" value="1"/>
</dbReference>
<keyword evidence="3" id="KW-0540">Nuclease</keyword>
<dbReference type="Gene3D" id="1.10.30.50">
    <property type="match status" value="1"/>
</dbReference>